<evidence type="ECO:0000313" key="2">
    <source>
        <dbReference type="Proteomes" id="UP000683925"/>
    </source>
</evidence>
<comment type="caution">
    <text evidence="1">The sequence shown here is derived from an EMBL/GenBank/DDBJ whole genome shotgun (WGS) entry which is preliminary data.</text>
</comment>
<dbReference type="AlphaFoldDB" id="A0A8S1TS06"/>
<protein>
    <submittedName>
        <fullName evidence="1">Uncharacterized protein</fullName>
    </submittedName>
</protein>
<keyword evidence="2" id="KW-1185">Reference proteome</keyword>
<name>A0A8S1TS06_PAROT</name>
<reference evidence="1" key="1">
    <citation type="submission" date="2021-01" db="EMBL/GenBank/DDBJ databases">
        <authorList>
            <consortium name="Genoscope - CEA"/>
            <person name="William W."/>
        </authorList>
    </citation>
    <scope>NUCLEOTIDE SEQUENCE</scope>
</reference>
<accession>A0A8S1TS06</accession>
<evidence type="ECO:0000313" key="1">
    <source>
        <dbReference type="EMBL" id="CAD8154838.1"/>
    </source>
</evidence>
<sequence length="62" mass="7477">MNESIIQNQMILQDALKAELFKTLPCLIKIYFEIWFRKESTEYIMLKKTMNTCKILQQSFNI</sequence>
<gene>
    <name evidence="1" type="ORF">POCTA_138.1.T0290383</name>
</gene>
<proteinExistence type="predicted"/>
<organism evidence="1 2">
    <name type="scientific">Paramecium octaurelia</name>
    <dbReference type="NCBI Taxonomy" id="43137"/>
    <lineage>
        <taxon>Eukaryota</taxon>
        <taxon>Sar</taxon>
        <taxon>Alveolata</taxon>
        <taxon>Ciliophora</taxon>
        <taxon>Intramacronucleata</taxon>
        <taxon>Oligohymenophorea</taxon>
        <taxon>Peniculida</taxon>
        <taxon>Parameciidae</taxon>
        <taxon>Paramecium</taxon>
    </lineage>
</organism>
<dbReference type="EMBL" id="CAJJDP010000029">
    <property type="protein sequence ID" value="CAD8154838.1"/>
    <property type="molecule type" value="Genomic_DNA"/>
</dbReference>
<dbReference type="Proteomes" id="UP000683925">
    <property type="component" value="Unassembled WGS sequence"/>
</dbReference>